<accession>A6DJ52</accession>
<evidence type="ECO:0000256" key="1">
    <source>
        <dbReference type="ARBA" id="ARBA00008779"/>
    </source>
</evidence>
<protein>
    <submittedName>
        <fullName evidence="5">Arylsulfatase (Aryl-sulfate sulphohydrolase)</fullName>
    </submittedName>
</protein>
<organism evidence="5 6">
    <name type="scientific">Lentisphaera araneosa HTCC2155</name>
    <dbReference type="NCBI Taxonomy" id="313628"/>
    <lineage>
        <taxon>Bacteria</taxon>
        <taxon>Pseudomonadati</taxon>
        <taxon>Lentisphaerota</taxon>
        <taxon>Lentisphaeria</taxon>
        <taxon>Lentisphaerales</taxon>
        <taxon>Lentisphaeraceae</taxon>
        <taxon>Lentisphaera</taxon>
    </lineage>
</organism>
<dbReference type="PANTHER" id="PTHR42693:SF53">
    <property type="entry name" value="ENDO-4-O-SULFATASE"/>
    <property type="match status" value="1"/>
</dbReference>
<reference evidence="5 6" key="1">
    <citation type="journal article" date="2010" name="J. Bacteriol.">
        <title>Genome sequence of Lentisphaera araneosa HTCC2155T, the type species of the order Lentisphaerales in the phylum Lentisphaerae.</title>
        <authorList>
            <person name="Thrash J.C."/>
            <person name="Cho J.C."/>
            <person name="Vergin K.L."/>
            <person name="Morris R.M."/>
            <person name="Giovannoni S.J."/>
        </authorList>
    </citation>
    <scope>NUCLEOTIDE SEQUENCE [LARGE SCALE GENOMIC DNA]</scope>
    <source>
        <strain evidence="5 6">HTCC2155</strain>
    </source>
</reference>
<dbReference type="PANTHER" id="PTHR42693">
    <property type="entry name" value="ARYLSULFATASE FAMILY MEMBER"/>
    <property type="match status" value="1"/>
</dbReference>
<feature type="region of interest" description="Disordered" evidence="3">
    <location>
        <begin position="503"/>
        <end position="527"/>
    </location>
</feature>
<dbReference type="InterPro" id="IPR017850">
    <property type="entry name" value="Alkaline_phosphatase_core_sf"/>
</dbReference>
<dbReference type="SUPFAM" id="SSF53649">
    <property type="entry name" value="Alkaline phosphatase-like"/>
    <property type="match status" value="1"/>
</dbReference>
<dbReference type="STRING" id="313628.LNTAR_11246"/>
<evidence type="ECO:0000313" key="5">
    <source>
        <dbReference type="EMBL" id="EDM28488.1"/>
    </source>
</evidence>
<evidence type="ECO:0000259" key="4">
    <source>
        <dbReference type="Pfam" id="PF00884"/>
    </source>
</evidence>
<dbReference type="OrthoDB" id="9783154at2"/>
<feature type="domain" description="Sulfatase N-terminal" evidence="4">
    <location>
        <begin position="21"/>
        <end position="403"/>
    </location>
</feature>
<keyword evidence="6" id="KW-1185">Reference proteome</keyword>
<gene>
    <name evidence="5" type="ORF">LNTAR_11246</name>
</gene>
<evidence type="ECO:0000256" key="3">
    <source>
        <dbReference type="SAM" id="MobiDB-lite"/>
    </source>
</evidence>
<dbReference type="AlphaFoldDB" id="A6DJ52"/>
<name>A6DJ52_9BACT</name>
<dbReference type="Pfam" id="PF00884">
    <property type="entry name" value="Sulfatase"/>
    <property type="match status" value="1"/>
</dbReference>
<feature type="compositionally biased region" description="Basic and acidic residues" evidence="3">
    <location>
        <begin position="505"/>
        <end position="514"/>
    </location>
</feature>
<comment type="similarity">
    <text evidence="1">Belongs to the sulfatase family.</text>
</comment>
<dbReference type="GO" id="GO:0004065">
    <property type="term" value="F:arylsulfatase activity"/>
    <property type="evidence" value="ECO:0007669"/>
    <property type="project" value="TreeGrafter"/>
</dbReference>
<keyword evidence="2 5" id="KW-0378">Hydrolase</keyword>
<dbReference type="Gene3D" id="3.30.1120.10">
    <property type="match status" value="1"/>
</dbReference>
<sequence>MKCFLFALLFSLFAIKANEKPNVLLILVDDMGYSDIGCMGSEIPTPHLDSLASNGMLFTQAYNTAKCFSTRASLLSGVYFQQTDKDFTNTNLIAEVLKPQGYTSLWAGKHHASFDPRTRGFDRFYGFLGGAVSFWNPSMVQREGVGKPANIGESPWILDSDEKTLPFTPDKDWYATDAFTDKGIAWLEEYKDDKPFFLYMAYNAPHWPLHAHKEDIDLFKGKYDAGFEAIRAARFKRQMDENILGPSVKELAVPDWNEIWSELSPKEKEQYARRMEIHAAMMKNLDDNIGRLVTKLKEQGRLDNTLIFFLGDNGASPESPDGRVKNFDVNNLSGDETSYPSIRKSWAVTANTPLNLYKSSSFEGGTNTPMIVHWPKGIKKTGTNNHTPVHLVDIMPTLVELGGAEYKASEKIPPMQGVSMTALFKGESINRENPLFFQYAGGSALRDGDYKLVRRNYKKPWELYKVSTDRVEKHNLAKEMPEKVEAMNKAWQQKFKDMTGSSFTDHLKENEQKKKEKAAKIAKRKKK</sequence>
<dbReference type="eggNOG" id="COG3119">
    <property type="taxonomic scope" value="Bacteria"/>
</dbReference>
<dbReference type="Proteomes" id="UP000004947">
    <property type="component" value="Unassembled WGS sequence"/>
</dbReference>
<proteinExistence type="inferred from homology"/>
<feature type="compositionally biased region" description="Basic residues" evidence="3">
    <location>
        <begin position="515"/>
        <end position="527"/>
    </location>
</feature>
<dbReference type="CDD" id="cd16025">
    <property type="entry name" value="PAS_like"/>
    <property type="match status" value="1"/>
</dbReference>
<evidence type="ECO:0000313" key="6">
    <source>
        <dbReference type="Proteomes" id="UP000004947"/>
    </source>
</evidence>
<dbReference type="RefSeq" id="WP_007277928.1">
    <property type="nucleotide sequence ID" value="NZ_ABCK01000005.1"/>
</dbReference>
<dbReference type="InterPro" id="IPR000917">
    <property type="entry name" value="Sulfatase_N"/>
</dbReference>
<comment type="caution">
    <text evidence="5">The sequence shown here is derived from an EMBL/GenBank/DDBJ whole genome shotgun (WGS) entry which is preliminary data.</text>
</comment>
<evidence type="ECO:0000256" key="2">
    <source>
        <dbReference type="ARBA" id="ARBA00022801"/>
    </source>
</evidence>
<dbReference type="EMBL" id="ABCK01000005">
    <property type="protein sequence ID" value="EDM28488.1"/>
    <property type="molecule type" value="Genomic_DNA"/>
</dbReference>
<dbReference type="Gene3D" id="3.40.720.10">
    <property type="entry name" value="Alkaline Phosphatase, subunit A"/>
    <property type="match status" value="1"/>
</dbReference>
<dbReference type="InterPro" id="IPR050738">
    <property type="entry name" value="Sulfatase"/>
</dbReference>